<evidence type="ECO:0000313" key="4">
    <source>
        <dbReference type="Proteomes" id="UP001140502"/>
    </source>
</evidence>
<comment type="caution">
    <text evidence="3">The sequence shown here is derived from an EMBL/GenBank/DDBJ whole genome shotgun (WGS) entry which is preliminary data.</text>
</comment>
<gene>
    <name evidence="3" type="ORF">N0V84_000607</name>
</gene>
<feature type="domain" description="Protein kinase" evidence="2">
    <location>
        <begin position="184"/>
        <end position="485"/>
    </location>
</feature>
<evidence type="ECO:0000256" key="1">
    <source>
        <dbReference type="SAM" id="MobiDB-lite"/>
    </source>
</evidence>
<dbReference type="AlphaFoldDB" id="A0A9W9BU05"/>
<dbReference type="InterPro" id="IPR000719">
    <property type="entry name" value="Prot_kinase_dom"/>
</dbReference>
<organism evidence="3 4">
    <name type="scientific">Fusarium piperis</name>
    <dbReference type="NCBI Taxonomy" id="1435070"/>
    <lineage>
        <taxon>Eukaryota</taxon>
        <taxon>Fungi</taxon>
        <taxon>Dikarya</taxon>
        <taxon>Ascomycota</taxon>
        <taxon>Pezizomycotina</taxon>
        <taxon>Sordariomycetes</taxon>
        <taxon>Hypocreomycetidae</taxon>
        <taxon>Hypocreales</taxon>
        <taxon>Nectriaceae</taxon>
        <taxon>Fusarium</taxon>
        <taxon>Fusarium solani species complex</taxon>
    </lineage>
</organism>
<name>A0A9W9BU05_9HYPO</name>
<accession>A0A9W9BU05</accession>
<dbReference type="CDD" id="cd00180">
    <property type="entry name" value="PKc"/>
    <property type="match status" value="1"/>
</dbReference>
<evidence type="ECO:0000259" key="2">
    <source>
        <dbReference type="PROSITE" id="PS50011"/>
    </source>
</evidence>
<dbReference type="InterPro" id="IPR011009">
    <property type="entry name" value="Kinase-like_dom_sf"/>
</dbReference>
<dbReference type="SMART" id="SM00220">
    <property type="entry name" value="S_TKc"/>
    <property type="match status" value="1"/>
</dbReference>
<proteinExistence type="predicted"/>
<dbReference type="PROSITE" id="PS50011">
    <property type="entry name" value="PROTEIN_KINASE_DOM"/>
    <property type="match status" value="1"/>
</dbReference>
<dbReference type="GO" id="GO:0004674">
    <property type="term" value="F:protein serine/threonine kinase activity"/>
    <property type="evidence" value="ECO:0007669"/>
    <property type="project" value="TreeGrafter"/>
</dbReference>
<dbReference type="PANTHER" id="PTHR24359">
    <property type="entry name" value="SERINE/THREONINE-PROTEIN KINASE SBK1"/>
    <property type="match status" value="1"/>
</dbReference>
<protein>
    <recommendedName>
        <fullName evidence="2">Protein kinase domain-containing protein</fullName>
    </recommendedName>
</protein>
<dbReference type="Proteomes" id="UP001140502">
    <property type="component" value="Unassembled WGS sequence"/>
</dbReference>
<dbReference type="OrthoDB" id="5090151at2759"/>
<evidence type="ECO:0000313" key="3">
    <source>
        <dbReference type="EMBL" id="KAJ4328820.1"/>
    </source>
</evidence>
<dbReference type="EMBL" id="JAPEUR010000006">
    <property type="protein sequence ID" value="KAJ4328820.1"/>
    <property type="molecule type" value="Genomic_DNA"/>
</dbReference>
<sequence>MAPPGDLELVEPIEPMNDPDLRDEIFGAMQENNEGKKFVPANAIARLASRGAVEVELRGKFAAAPLAKLVNYVFDKPAIKVFLILVLCRNVGVMAKIYNCRIGDEHLPLDEQATTSDGKQFQSLSENMNPRSFLDSLFSRRLADREEFLERQWFFMAPVFTREKFAHKLHSRCPLPFVPFTAKDKAQSTPHGGLCGSVIEIKVHDAHQKVLPCTNGKPIRVALKTIWPQMGHYFHQEEDTLSVIQKIDHPHLIKPIASYQHHNRENGCFLFPWAEHGNLNEFWKAEKVRPLRKPEMMSWMINQMRGLCHALSILHHEHRRHGDIKPENILLFEEGGYKGTLRIADVGLAKFHAEATERRVLLKQITKTMTGTTRYLSPEFVHKDQIPRVFDVWALGCVFIEFLIWTLHGYKRLSDFKKATNAHFWDEVNGAFVIHAEVHTWISNINQILRGSETALESLLDLVELHMLVPNYEKRSPSIEVHKKLVEICHDAEKDSRYLIDPEVESRARTNPPRSLREPSKTLSVPERPRNKVAPLSQRQGSFEVSVKAPDDGIDNTSLMVHTSTRAQQMVSNNKGAPKVAVADL</sequence>
<dbReference type="PANTHER" id="PTHR24359:SF1">
    <property type="entry name" value="INHIBITOR OF NUCLEAR FACTOR KAPPA-B KINASE EPSILON SUBUNIT HOMOLOG 1-RELATED"/>
    <property type="match status" value="1"/>
</dbReference>
<dbReference type="SUPFAM" id="SSF56112">
    <property type="entry name" value="Protein kinase-like (PK-like)"/>
    <property type="match status" value="1"/>
</dbReference>
<keyword evidence="4" id="KW-1185">Reference proteome</keyword>
<reference evidence="3" key="1">
    <citation type="submission" date="2022-10" db="EMBL/GenBank/DDBJ databases">
        <title>Tapping the CABI collections for fungal endophytes: first genome assemblies for Collariella, Neodidymelliopsis, Ascochyta clinopodiicola, Didymella pomorum, Didymosphaeria variabile, Neocosmospora piperis and Neocucurbitaria cava.</title>
        <authorList>
            <person name="Hill R."/>
        </authorList>
    </citation>
    <scope>NUCLEOTIDE SEQUENCE</scope>
    <source>
        <strain evidence="3">IMI 366586</strain>
    </source>
</reference>
<dbReference type="GO" id="GO:0005524">
    <property type="term" value="F:ATP binding"/>
    <property type="evidence" value="ECO:0007669"/>
    <property type="project" value="InterPro"/>
</dbReference>
<dbReference type="Gene3D" id="1.10.510.10">
    <property type="entry name" value="Transferase(Phosphotransferase) domain 1"/>
    <property type="match status" value="1"/>
</dbReference>
<dbReference type="Pfam" id="PF00069">
    <property type="entry name" value="Pkinase"/>
    <property type="match status" value="1"/>
</dbReference>
<feature type="region of interest" description="Disordered" evidence="1">
    <location>
        <begin position="502"/>
        <end position="554"/>
    </location>
</feature>